<gene>
    <name evidence="6" type="ORF">ACELLULO517_06590</name>
</gene>
<dbReference type="PANTHER" id="PTHR46847">
    <property type="entry name" value="D-ALLOSE-BINDING PERIPLASMIC PROTEIN-RELATED"/>
    <property type="match status" value="1"/>
</dbReference>
<name>A0A963YZG2_9PROT</name>
<feature type="domain" description="Periplasmic binding protein" evidence="5">
    <location>
        <begin position="33"/>
        <end position="288"/>
    </location>
</feature>
<organism evidence="6 7">
    <name type="scientific">Acidisoma cellulosilyticum</name>
    <dbReference type="NCBI Taxonomy" id="2802395"/>
    <lineage>
        <taxon>Bacteria</taxon>
        <taxon>Pseudomonadati</taxon>
        <taxon>Pseudomonadota</taxon>
        <taxon>Alphaproteobacteria</taxon>
        <taxon>Acetobacterales</taxon>
        <taxon>Acidocellaceae</taxon>
        <taxon>Acidisoma</taxon>
    </lineage>
</organism>
<evidence type="ECO:0000256" key="4">
    <source>
        <dbReference type="SAM" id="SignalP"/>
    </source>
</evidence>
<dbReference type="EMBL" id="JAESVA010000002">
    <property type="protein sequence ID" value="MCB8879895.1"/>
    <property type="molecule type" value="Genomic_DNA"/>
</dbReference>
<dbReference type="GO" id="GO:0030313">
    <property type="term" value="C:cell envelope"/>
    <property type="evidence" value="ECO:0007669"/>
    <property type="project" value="UniProtKB-SubCell"/>
</dbReference>
<evidence type="ECO:0000256" key="3">
    <source>
        <dbReference type="ARBA" id="ARBA00022729"/>
    </source>
</evidence>
<dbReference type="Gene3D" id="3.40.50.2300">
    <property type="match status" value="2"/>
</dbReference>
<dbReference type="Pfam" id="PF13407">
    <property type="entry name" value="Peripla_BP_4"/>
    <property type="match status" value="1"/>
</dbReference>
<comment type="caution">
    <text evidence="6">The sequence shown here is derived from an EMBL/GenBank/DDBJ whole genome shotgun (WGS) entry which is preliminary data.</text>
</comment>
<dbReference type="RefSeq" id="WP_227306510.1">
    <property type="nucleotide sequence ID" value="NZ_JAESVA010000002.1"/>
</dbReference>
<evidence type="ECO:0000259" key="5">
    <source>
        <dbReference type="Pfam" id="PF13407"/>
    </source>
</evidence>
<keyword evidence="3 4" id="KW-0732">Signal</keyword>
<evidence type="ECO:0000313" key="6">
    <source>
        <dbReference type="EMBL" id="MCB8879895.1"/>
    </source>
</evidence>
<evidence type="ECO:0000313" key="7">
    <source>
        <dbReference type="Proteomes" id="UP000721844"/>
    </source>
</evidence>
<evidence type="ECO:0000256" key="2">
    <source>
        <dbReference type="ARBA" id="ARBA00007639"/>
    </source>
</evidence>
<dbReference type="Proteomes" id="UP000721844">
    <property type="component" value="Unassembled WGS sequence"/>
</dbReference>
<feature type="signal peptide" evidence="4">
    <location>
        <begin position="1"/>
        <end position="27"/>
    </location>
</feature>
<evidence type="ECO:0000256" key="1">
    <source>
        <dbReference type="ARBA" id="ARBA00004196"/>
    </source>
</evidence>
<protein>
    <submittedName>
        <fullName evidence="6">ABC transporter substrate-binding protein</fullName>
    </submittedName>
</protein>
<accession>A0A963YZG2</accession>
<sequence>MKLARYGLSQIALGALLTAGLSGTAMAKDITTVGITVGSLGNPYFAATDKGIEARSKEITPGAKTIAVSSDYDLNKQFTQIDNFIAAGAQVIMVNAADPVAIAPALMKAHNAGIAIGAFDVAATGADVTVMTDNVKAGSQSCQYILDHLPNKTGNVVIANGPQVSSVIDRVKGCEDVLKAAPGIKILSDNQNAMGSRDGGFAVGQSLLTRFPKIDAVFAINDPTAIGFELAAKQQNRKEFFITSVDGAPDIVPEIKNKDGLIKASSAQDPYGMAGKAYAYAVDVANGKAPPAKVILLSPTLITIDNVDSYKGWDPTAATK</sequence>
<dbReference type="GO" id="GO:0030246">
    <property type="term" value="F:carbohydrate binding"/>
    <property type="evidence" value="ECO:0007669"/>
    <property type="project" value="UniProtKB-ARBA"/>
</dbReference>
<dbReference type="AlphaFoldDB" id="A0A963YZG2"/>
<reference evidence="6 7" key="1">
    <citation type="journal article" date="2021" name="Microorganisms">
        <title>Acidisoma silvae sp. nov. and Acidisomacellulosilytica sp. nov., Two Acidophilic Bacteria Isolated from Decaying Wood, Hydrolyzing Cellulose and Producing Poly-3-hydroxybutyrate.</title>
        <authorList>
            <person name="Mieszkin S."/>
            <person name="Pouder E."/>
            <person name="Uroz S."/>
            <person name="Simon-Colin C."/>
            <person name="Alain K."/>
        </authorList>
    </citation>
    <scope>NUCLEOTIDE SEQUENCE [LARGE SCALE GENOMIC DNA]</scope>
    <source>
        <strain evidence="6 7">HW T5.17</strain>
    </source>
</reference>
<comment type="similarity">
    <text evidence="2">Belongs to the bacterial solute-binding protein 2 family.</text>
</comment>
<dbReference type="InterPro" id="IPR025997">
    <property type="entry name" value="SBP_2_dom"/>
</dbReference>
<comment type="subcellular location">
    <subcellularLocation>
        <location evidence="1">Cell envelope</location>
    </subcellularLocation>
</comment>
<keyword evidence="7" id="KW-1185">Reference proteome</keyword>
<dbReference type="SUPFAM" id="SSF53822">
    <property type="entry name" value="Periplasmic binding protein-like I"/>
    <property type="match status" value="1"/>
</dbReference>
<feature type="chain" id="PRO_5037420550" evidence="4">
    <location>
        <begin position="28"/>
        <end position="320"/>
    </location>
</feature>
<proteinExistence type="inferred from homology"/>
<dbReference type="PANTHER" id="PTHR46847:SF2">
    <property type="entry name" value="ABC TRANSPORTER SUGAR-BINDING PROTEIN"/>
    <property type="match status" value="1"/>
</dbReference>
<dbReference type="InterPro" id="IPR028082">
    <property type="entry name" value="Peripla_BP_I"/>
</dbReference>
<dbReference type="CDD" id="cd06321">
    <property type="entry name" value="PBP1_ABC_sugar_binding-like"/>
    <property type="match status" value="1"/>
</dbReference>